<evidence type="ECO:0000313" key="1">
    <source>
        <dbReference type="EMBL" id="MFC3716795.1"/>
    </source>
</evidence>
<dbReference type="RefSeq" id="WP_386744202.1">
    <property type="nucleotide sequence ID" value="NZ_JBHRYA010000007.1"/>
</dbReference>
<proteinExistence type="predicted"/>
<accession>A0ABV7XMM0</accession>
<dbReference type="EMBL" id="JBHRYA010000007">
    <property type="protein sequence ID" value="MFC3716795.1"/>
    <property type="molecule type" value="Genomic_DNA"/>
</dbReference>
<name>A0ABV7XMM0_9GAMM</name>
<gene>
    <name evidence="1" type="ORF">ACFONC_11600</name>
</gene>
<dbReference type="Proteomes" id="UP001595705">
    <property type="component" value="Unassembled WGS sequence"/>
</dbReference>
<dbReference type="Pfam" id="PF10076">
    <property type="entry name" value="Phage_Mu_Gp48"/>
    <property type="match status" value="1"/>
</dbReference>
<sequence>MGLTAAAYREQLQALLPQGRAWSRSPDATVTHYLDAAAEEYARVHARADALVDESIPTSTNEMLVDWEGVAGLPDNCSGTLRDTLQGRRADLVSKLVSSGGQSREYYTRVAASLGFEVEIEEFKPFRAGRSVAGDRVSNGDWKFTWRVRSAEVTVTHFRAGRSAAGEPIARWGNDALECRIQGVKPAHTQLQFAYGGLLGGGALLLEQGGPVLNQDGTSILLRDPST</sequence>
<protein>
    <submittedName>
        <fullName evidence="1">YmfQ family protein</fullName>
    </submittedName>
</protein>
<evidence type="ECO:0000313" key="2">
    <source>
        <dbReference type="Proteomes" id="UP001595705"/>
    </source>
</evidence>
<comment type="caution">
    <text evidence="1">The sequence shown here is derived from an EMBL/GenBank/DDBJ whole genome shotgun (WGS) entry which is preliminary data.</text>
</comment>
<dbReference type="InterPro" id="IPR018755">
    <property type="entry name" value="Phage_Mu_Gp48"/>
</dbReference>
<keyword evidence="2" id="KW-1185">Reference proteome</keyword>
<reference evidence="2" key="1">
    <citation type="journal article" date="2019" name="Int. J. Syst. Evol. Microbiol.">
        <title>The Global Catalogue of Microorganisms (GCM) 10K type strain sequencing project: providing services to taxonomists for standard genome sequencing and annotation.</title>
        <authorList>
            <consortium name="The Broad Institute Genomics Platform"/>
            <consortium name="The Broad Institute Genome Sequencing Center for Infectious Disease"/>
            <person name="Wu L."/>
            <person name="Ma J."/>
        </authorList>
    </citation>
    <scope>NUCLEOTIDE SEQUENCE [LARGE SCALE GENOMIC DNA]</scope>
    <source>
        <strain evidence="2">KCTC 42441</strain>
    </source>
</reference>
<organism evidence="1 2">
    <name type="scientific">Luteimonas soli</name>
    <dbReference type="NCBI Taxonomy" id="1648966"/>
    <lineage>
        <taxon>Bacteria</taxon>
        <taxon>Pseudomonadati</taxon>
        <taxon>Pseudomonadota</taxon>
        <taxon>Gammaproteobacteria</taxon>
        <taxon>Lysobacterales</taxon>
        <taxon>Lysobacteraceae</taxon>
        <taxon>Luteimonas</taxon>
    </lineage>
</organism>